<evidence type="ECO:0000313" key="2">
    <source>
        <dbReference type="EMBL" id="NLR93073.1"/>
    </source>
</evidence>
<dbReference type="EMBL" id="JABAIL010000005">
    <property type="protein sequence ID" value="NLR93073.1"/>
    <property type="molecule type" value="Genomic_DNA"/>
</dbReference>
<dbReference type="AlphaFoldDB" id="A0A7X8SMR0"/>
<name>A0A7X8SMR0_9BACT</name>
<dbReference type="Gene3D" id="1.20.120.450">
    <property type="entry name" value="dinb family like domain"/>
    <property type="match status" value="1"/>
</dbReference>
<dbReference type="RefSeq" id="WP_168883781.1">
    <property type="nucleotide sequence ID" value="NZ_JABAIL010000005.1"/>
</dbReference>
<reference evidence="2 3" key="1">
    <citation type="submission" date="2020-04" db="EMBL/GenBank/DDBJ databases">
        <title>Flammeovirga sp. SR4, a novel species isolated from seawater.</title>
        <authorList>
            <person name="Wang X."/>
        </authorList>
    </citation>
    <scope>NUCLEOTIDE SEQUENCE [LARGE SCALE GENOMIC DNA]</scope>
    <source>
        <strain evidence="2 3">SR4</strain>
    </source>
</reference>
<organism evidence="2 3">
    <name type="scientific">Flammeovirga agarivorans</name>
    <dbReference type="NCBI Taxonomy" id="2726742"/>
    <lineage>
        <taxon>Bacteria</taxon>
        <taxon>Pseudomonadati</taxon>
        <taxon>Bacteroidota</taxon>
        <taxon>Cytophagia</taxon>
        <taxon>Cytophagales</taxon>
        <taxon>Flammeovirgaceae</taxon>
        <taxon>Flammeovirga</taxon>
    </lineage>
</organism>
<proteinExistence type="predicted"/>
<evidence type="ECO:0000313" key="3">
    <source>
        <dbReference type="Proteomes" id="UP000585050"/>
    </source>
</evidence>
<dbReference type="SUPFAM" id="SSF109854">
    <property type="entry name" value="DinB/YfiT-like putative metalloenzymes"/>
    <property type="match status" value="1"/>
</dbReference>
<dbReference type="Pfam" id="PF12867">
    <property type="entry name" value="DinB_2"/>
    <property type="match status" value="1"/>
</dbReference>
<protein>
    <submittedName>
        <fullName evidence="2">DinB family protein</fullName>
    </submittedName>
</protein>
<dbReference type="Proteomes" id="UP000585050">
    <property type="component" value="Unassembled WGS sequence"/>
</dbReference>
<evidence type="ECO:0000259" key="1">
    <source>
        <dbReference type="Pfam" id="PF12867"/>
    </source>
</evidence>
<feature type="domain" description="DinB-like" evidence="1">
    <location>
        <begin position="16"/>
        <end position="143"/>
    </location>
</feature>
<gene>
    <name evidence="2" type="ORF">HGP29_17805</name>
</gene>
<dbReference type="InterPro" id="IPR034660">
    <property type="entry name" value="DinB/YfiT-like"/>
</dbReference>
<dbReference type="PANTHER" id="PTHR39473:SF1">
    <property type="entry name" value="DINB-LIKE DOMAIN-CONTAINING PROTEIN"/>
    <property type="match status" value="1"/>
</dbReference>
<sequence length="173" mass="19915">MNNNVKQSAIELCKQLKNLLTQISEEQFIAPLDLFSGSSIGQHTRHIIEFYQCLIDSVKKGEQICYEDRQRSLTLESDKYNALAKIDEQISSFSQLDNYTEDVVLKVKDYAQNLEMNEWSSPSTISREMHYCNEHTVHHLAIIKVGLMHYFPGLNLNDSFGVAKSTYAYRKGK</sequence>
<dbReference type="PANTHER" id="PTHR39473">
    <property type="match status" value="1"/>
</dbReference>
<dbReference type="InterPro" id="IPR024775">
    <property type="entry name" value="DinB-like"/>
</dbReference>
<accession>A0A7X8SMR0</accession>
<comment type="caution">
    <text evidence="2">The sequence shown here is derived from an EMBL/GenBank/DDBJ whole genome shotgun (WGS) entry which is preliminary data.</text>
</comment>
<keyword evidence="3" id="KW-1185">Reference proteome</keyword>